<evidence type="ECO:0000313" key="2">
    <source>
        <dbReference type="EMBL" id="TNJ37412.1"/>
    </source>
</evidence>
<dbReference type="Proteomes" id="UP000309544">
    <property type="component" value="Unassembled WGS sequence"/>
</dbReference>
<evidence type="ECO:0000313" key="3">
    <source>
        <dbReference type="Proteomes" id="UP000309544"/>
    </source>
</evidence>
<evidence type="ECO:0000256" key="1">
    <source>
        <dbReference type="SAM" id="MobiDB-lite"/>
    </source>
</evidence>
<comment type="caution">
    <text evidence="2">The sequence shown here is derived from an EMBL/GenBank/DDBJ whole genome shotgun (WGS) entry which is preliminary data.</text>
</comment>
<protein>
    <submittedName>
        <fullName evidence="2">Uncharacterized protein</fullName>
    </submittedName>
</protein>
<accession>A0A5C4S2Q0</accession>
<feature type="region of interest" description="Disordered" evidence="1">
    <location>
        <begin position="1"/>
        <end position="20"/>
    </location>
</feature>
<reference evidence="2 3" key="1">
    <citation type="submission" date="2019-05" db="EMBL/GenBank/DDBJ databases">
        <title>Draft Whole-Genome sequence of the green sulfur bacterium Prosthecochloris vibrioformis DSM 260.</title>
        <authorList>
            <person name="Meyer T.E."/>
            <person name="Kyndt J.A."/>
        </authorList>
    </citation>
    <scope>NUCLEOTIDE SEQUENCE [LARGE SCALE GENOMIC DNA]</scope>
    <source>
        <strain evidence="2 3">DSM 260</strain>
    </source>
</reference>
<name>A0A5C4S2Q0_PROVB</name>
<dbReference type="EMBL" id="VDCI01000002">
    <property type="protein sequence ID" value="TNJ37412.1"/>
    <property type="molecule type" value="Genomic_DNA"/>
</dbReference>
<sequence length="66" mass="7508">MTTIPKWTPWERSTGPKTEAGRARVARNAYKGGAWLKYRELSKIMNALLREQREAMQELTGAATVE</sequence>
<keyword evidence="3" id="KW-1185">Reference proteome</keyword>
<organism evidence="2 3">
    <name type="scientific">Prosthecochloris vibrioformis</name>
    <name type="common">Chlorobium vibrioforme</name>
    <dbReference type="NCBI Taxonomy" id="1098"/>
    <lineage>
        <taxon>Bacteria</taxon>
        <taxon>Pseudomonadati</taxon>
        <taxon>Chlorobiota</taxon>
        <taxon>Chlorobiia</taxon>
        <taxon>Chlorobiales</taxon>
        <taxon>Chlorobiaceae</taxon>
        <taxon>Prosthecochloris</taxon>
    </lineage>
</organism>
<dbReference type="AlphaFoldDB" id="A0A5C4S2Q0"/>
<gene>
    <name evidence="2" type="ORF">FGF68_04165</name>
</gene>
<proteinExistence type="predicted"/>
<dbReference type="RefSeq" id="WP_139626337.1">
    <property type="nucleotide sequence ID" value="NZ_VDCI01000002.1"/>
</dbReference>